<keyword evidence="1" id="KW-1133">Transmembrane helix</keyword>
<comment type="caution">
    <text evidence="2">The sequence shown here is derived from an EMBL/GenBank/DDBJ whole genome shotgun (WGS) entry which is preliminary data.</text>
</comment>
<evidence type="ECO:0000313" key="3">
    <source>
        <dbReference type="Proteomes" id="UP000033947"/>
    </source>
</evidence>
<dbReference type="Proteomes" id="UP000033947">
    <property type="component" value="Unassembled WGS sequence"/>
</dbReference>
<organism evidence="2 3">
    <name type="scientific">candidate division WWE3 bacterium GW2011_GWC2_41_23</name>
    <dbReference type="NCBI Taxonomy" id="1619123"/>
    <lineage>
        <taxon>Bacteria</taxon>
        <taxon>Katanobacteria</taxon>
    </lineage>
</organism>
<accession>A0A0G0YT33</accession>
<evidence type="ECO:0000256" key="1">
    <source>
        <dbReference type="SAM" id="Phobius"/>
    </source>
</evidence>
<reference evidence="2 3" key="1">
    <citation type="journal article" date="2015" name="Nature">
        <title>rRNA introns, odd ribosomes, and small enigmatic genomes across a large radiation of phyla.</title>
        <authorList>
            <person name="Brown C.T."/>
            <person name="Hug L.A."/>
            <person name="Thomas B.C."/>
            <person name="Sharon I."/>
            <person name="Castelle C.J."/>
            <person name="Singh A."/>
            <person name="Wilkins M.J."/>
            <person name="Williams K.H."/>
            <person name="Banfield J.F."/>
        </authorList>
    </citation>
    <scope>NUCLEOTIDE SEQUENCE [LARGE SCALE GENOMIC DNA]</scope>
</reference>
<evidence type="ECO:0000313" key="2">
    <source>
        <dbReference type="EMBL" id="KKS03568.1"/>
    </source>
</evidence>
<feature type="transmembrane region" description="Helical" evidence="1">
    <location>
        <begin position="6"/>
        <end position="26"/>
    </location>
</feature>
<proteinExistence type="predicted"/>
<name>A0A0G0YT33_UNCKA</name>
<gene>
    <name evidence="2" type="ORF">UU55_C0001G0029</name>
</gene>
<keyword evidence="1" id="KW-0472">Membrane</keyword>
<protein>
    <submittedName>
        <fullName evidence="2">Uncharacterized protein</fullName>
    </submittedName>
</protein>
<dbReference type="EMBL" id="LCBB01000001">
    <property type="protein sequence ID" value="KKS03568.1"/>
    <property type="molecule type" value="Genomic_DNA"/>
</dbReference>
<keyword evidence="1" id="KW-0812">Transmembrane</keyword>
<sequence>MKNNSLMIVFFAFLLIIIGGGLFVILNKDPAGSAANTFNTVAEKVTKPLPTDTQESGPEDNLVPVGWKAYSNADLKFSINYPKAVYTQQGACEKVGSGDTASYRHKVALVPIKIFEQVDGIFIYPEYRYELSDSKVVDNVSYFGSCEKVTTALNWLTSSQKSWNIIAKSVPTKEDLETFVKSKFGSGCSVGTMTSTAVNSKVYDVKIQGDGLELGESKCGINYIYVLKYVPDAKMVYAYDIGQAYSFAKDIGGTEYYDDEMNKSFQPIF</sequence>
<dbReference type="AlphaFoldDB" id="A0A0G0YT33"/>